<name>A0A5B7EMJ6_PORTR</name>
<organism evidence="1 2">
    <name type="scientific">Portunus trituberculatus</name>
    <name type="common">Swimming crab</name>
    <name type="synonym">Neptunus trituberculatus</name>
    <dbReference type="NCBI Taxonomy" id="210409"/>
    <lineage>
        <taxon>Eukaryota</taxon>
        <taxon>Metazoa</taxon>
        <taxon>Ecdysozoa</taxon>
        <taxon>Arthropoda</taxon>
        <taxon>Crustacea</taxon>
        <taxon>Multicrustacea</taxon>
        <taxon>Malacostraca</taxon>
        <taxon>Eumalacostraca</taxon>
        <taxon>Eucarida</taxon>
        <taxon>Decapoda</taxon>
        <taxon>Pleocyemata</taxon>
        <taxon>Brachyura</taxon>
        <taxon>Eubrachyura</taxon>
        <taxon>Portunoidea</taxon>
        <taxon>Portunidae</taxon>
        <taxon>Portuninae</taxon>
        <taxon>Portunus</taxon>
    </lineage>
</organism>
<reference evidence="1" key="1">
    <citation type="submission" date="2019-05" db="EMBL/GenBank/DDBJ databases">
        <title>Another draft genome of Portunus trituberculatus and its Hox gene families provides insights of decapod evolution.</title>
        <authorList>
            <person name="Jeong J.-H."/>
            <person name="Song I."/>
            <person name="Kim S."/>
            <person name="Choi T."/>
            <person name="Kim D."/>
            <person name="Ryu S."/>
            <person name="Kim W."/>
        </authorList>
    </citation>
    <scope>NUCLEOTIDE SEQUENCE [LARGE SCALE GENOMIC DNA]</scope>
    <source>
        <tissue evidence="1">Muscle</tissue>
    </source>
</reference>
<dbReference type="Proteomes" id="UP000324222">
    <property type="component" value="Unassembled WGS sequence"/>
</dbReference>
<protein>
    <submittedName>
        <fullName evidence="1">Uncharacterized protein</fullName>
    </submittedName>
</protein>
<dbReference type="EMBL" id="VSRR010003065">
    <property type="protein sequence ID" value="MPC34497.1"/>
    <property type="molecule type" value="Genomic_DNA"/>
</dbReference>
<keyword evidence="2" id="KW-1185">Reference proteome</keyword>
<dbReference type="AlphaFoldDB" id="A0A5B7EMJ6"/>
<comment type="caution">
    <text evidence="1">The sequence shown here is derived from an EMBL/GenBank/DDBJ whole genome shotgun (WGS) entry which is preliminary data.</text>
</comment>
<sequence>MRSAPPQAPLTGRCKTPEGFLLLGILRRDWRNRTRYRNETDQRSPTEKIG</sequence>
<evidence type="ECO:0000313" key="2">
    <source>
        <dbReference type="Proteomes" id="UP000324222"/>
    </source>
</evidence>
<proteinExistence type="predicted"/>
<evidence type="ECO:0000313" key="1">
    <source>
        <dbReference type="EMBL" id="MPC34497.1"/>
    </source>
</evidence>
<gene>
    <name evidence="1" type="ORF">E2C01_027889</name>
</gene>
<accession>A0A5B7EMJ6</accession>